<dbReference type="GeneID" id="91008045"/>
<gene>
    <name evidence="1" type="ORF">C8J25_11825</name>
</gene>
<evidence type="ECO:0000313" key="1">
    <source>
        <dbReference type="EMBL" id="PTW43583.1"/>
    </source>
</evidence>
<name>A0A2T5TWH6_9SPHN</name>
<protein>
    <submittedName>
        <fullName evidence="1">Uncharacterized protein</fullName>
    </submittedName>
</protein>
<reference evidence="1 2" key="1">
    <citation type="submission" date="2018-04" db="EMBL/GenBank/DDBJ databases">
        <title>Genomic Encyclopedia of Type Strains, Phase III (KMG-III): the genomes of soil and plant-associated and newly described type strains.</title>
        <authorList>
            <person name="Whitman W."/>
        </authorList>
    </citation>
    <scope>NUCLEOTIDE SEQUENCE [LARGE SCALE GENOMIC DNA]</scope>
    <source>
        <strain evidence="1 2">MA-olki</strain>
    </source>
</reference>
<comment type="caution">
    <text evidence="1">The sequence shown here is derived from an EMBL/GenBank/DDBJ whole genome shotgun (WGS) entry which is preliminary data.</text>
</comment>
<proteinExistence type="predicted"/>
<sequence length="88" mass="9536">MAVTLLPLPNGTSSLEFAPVDMQFVRGAISHLFGEAIPELHGSYSRIAFGGETFLFEQEWDAPCLIASTVAGNLLLVQIQRRLSETAS</sequence>
<dbReference type="EMBL" id="QAYE01000018">
    <property type="protein sequence ID" value="PTW43583.1"/>
    <property type="molecule type" value="Genomic_DNA"/>
</dbReference>
<dbReference type="AlphaFoldDB" id="A0A2T5TWH6"/>
<dbReference type="RefSeq" id="WP_146173426.1">
    <property type="nucleotide sequence ID" value="NZ_QAYE01000018.1"/>
</dbReference>
<accession>A0A2T5TWH6</accession>
<evidence type="ECO:0000313" key="2">
    <source>
        <dbReference type="Proteomes" id="UP000244013"/>
    </source>
</evidence>
<dbReference type="OrthoDB" id="8453852at2"/>
<organism evidence="1 2">
    <name type="scientific">Sphingomonas faeni</name>
    <dbReference type="NCBI Taxonomy" id="185950"/>
    <lineage>
        <taxon>Bacteria</taxon>
        <taxon>Pseudomonadati</taxon>
        <taxon>Pseudomonadota</taxon>
        <taxon>Alphaproteobacteria</taxon>
        <taxon>Sphingomonadales</taxon>
        <taxon>Sphingomonadaceae</taxon>
        <taxon>Sphingomonas</taxon>
    </lineage>
</organism>
<dbReference type="Proteomes" id="UP000244013">
    <property type="component" value="Unassembled WGS sequence"/>
</dbReference>